<feature type="transmembrane region" description="Helical" evidence="5">
    <location>
        <begin position="136"/>
        <end position="155"/>
    </location>
</feature>
<dbReference type="PANTHER" id="PTHR42718:SF42">
    <property type="entry name" value="EXPORT PROTEIN"/>
    <property type="match status" value="1"/>
</dbReference>
<organism evidence="7 8">
    <name type="scientific">Sinomonas humi</name>
    <dbReference type="NCBI Taxonomy" id="1338436"/>
    <lineage>
        <taxon>Bacteria</taxon>
        <taxon>Bacillati</taxon>
        <taxon>Actinomycetota</taxon>
        <taxon>Actinomycetes</taxon>
        <taxon>Micrococcales</taxon>
        <taxon>Micrococcaceae</taxon>
        <taxon>Sinomonas</taxon>
    </lineage>
</organism>
<dbReference type="Proteomes" id="UP000030982">
    <property type="component" value="Unassembled WGS sequence"/>
</dbReference>
<feature type="transmembrane region" description="Helical" evidence="5">
    <location>
        <begin position="103"/>
        <end position="124"/>
    </location>
</feature>
<gene>
    <name evidence="7" type="ORF">LK10_03110</name>
</gene>
<dbReference type="GO" id="GO:0005886">
    <property type="term" value="C:plasma membrane"/>
    <property type="evidence" value="ECO:0007669"/>
    <property type="project" value="UniProtKB-SubCell"/>
</dbReference>
<feature type="transmembrane region" description="Helical" evidence="5">
    <location>
        <begin position="77"/>
        <end position="97"/>
    </location>
</feature>
<comment type="subcellular location">
    <subcellularLocation>
        <location evidence="1">Cell membrane</location>
        <topology evidence="1">Multi-pass membrane protein</topology>
    </subcellularLocation>
</comment>
<dbReference type="InterPro" id="IPR011701">
    <property type="entry name" value="MFS"/>
</dbReference>
<accession>A0A0B2ANX1</accession>
<dbReference type="EMBL" id="JTDL01000037">
    <property type="protein sequence ID" value="KHL05087.1"/>
    <property type="molecule type" value="Genomic_DNA"/>
</dbReference>
<sequence>MTQNQRRVLFVAVCSSCLVILDGSAVNLALPAMGRELGGGLAFQQWVVDGYLLTLGALILAAGTVADRYGRARLLEVGIVAFAVTSIICGISWNAWMLVAARVLQGTAAAVVTPSALALIIGSASGGVRARMIGQWTAWTAAASVAAPFIGGAAVDVATWRLVFLINIVPSALMWHPLAVLRREAPPPGKAGRLDALGAALAVVGLGGLVLGLIQQGAAGWADPFVIACLVIGTVGCVGFVARQHTAASPMLPLGLFGERNFAAGNLATLWAYGGLGMSFFVLGLYLQQRMGLHAFEAGLGLLPATLCLLFLSPTAARLGARIGPRIPMAAGPALAACSCAWMAFEVPPLSYWRDILAPVILFGLGLALMVAPLTSAVLGAVPTEDSGIGSAVNNAVARIASLVCIASAGAIMGGKVDDAGFQRGMIATGLLLAASALSSALWIRNPGRSETGAAGGGLSGDAASQAGD</sequence>
<name>A0A0B2ANX1_9MICC</name>
<comment type="caution">
    <text evidence="7">The sequence shown here is derived from an EMBL/GenBank/DDBJ whole genome shotgun (WGS) entry which is preliminary data.</text>
</comment>
<feature type="transmembrane region" description="Helical" evidence="5">
    <location>
        <begin position="161"/>
        <end position="182"/>
    </location>
</feature>
<evidence type="ECO:0000256" key="3">
    <source>
        <dbReference type="ARBA" id="ARBA00022989"/>
    </source>
</evidence>
<keyword evidence="4 5" id="KW-0472">Membrane</keyword>
<dbReference type="CDD" id="cd17321">
    <property type="entry name" value="MFS_MMR_MDR_like"/>
    <property type="match status" value="1"/>
</dbReference>
<feature type="transmembrane region" description="Helical" evidence="5">
    <location>
        <begin position="263"/>
        <end position="287"/>
    </location>
</feature>
<evidence type="ECO:0000313" key="7">
    <source>
        <dbReference type="EMBL" id="KHL05087.1"/>
    </source>
</evidence>
<feature type="transmembrane region" description="Helical" evidence="5">
    <location>
        <begin position="396"/>
        <end position="414"/>
    </location>
</feature>
<evidence type="ECO:0000256" key="1">
    <source>
        <dbReference type="ARBA" id="ARBA00004651"/>
    </source>
</evidence>
<feature type="domain" description="Major facilitator superfamily (MFS) profile" evidence="6">
    <location>
        <begin position="8"/>
        <end position="448"/>
    </location>
</feature>
<keyword evidence="2 5" id="KW-0812">Transmembrane</keyword>
<feature type="transmembrane region" description="Helical" evidence="5">
    <location>
        <begin position="194"/>
        <end position="215"/>
    </location>
</feature>
<feature type="transmembrane region" description="Helical" evidence="5">
    <location>
        <begin position="45"/>
        <end position="65"/>
    </location>
</feature>
<dbReference type="AlphaFoldDB" id="A0A0B2ANX1"/>
<keyword evidence="3 5" id="KW-1133">Transmembrane helix</keyword>
<proteinExistence type="predicted"/>
<protein>
    <recommendedName>
        <fullName evidence="6">Major facilitator superfamily (MFS) profile domain-containing protein</fullName>
    </recommendedName>
</protein>
<evidence type="ECO:0000313" key="8">
    <source>
        <dbReference type="Proteomes" id="UP000030982"/>
    </source>
</evidence>
<feature type="transmembrane region" description="Helical" evidence="5">
    <location>
        <begin position="221"/>
        <end position="242"/>
    </location>
</feature>
<feature type="transmembrane region" description="Helical" evidence="5">
    <location>
        <begin position="327"/>
        <end position="345"/>
    </location>
</feature>
<feature type="transmembrane region" description="Helical" evidence="5">
    <location>
        <begin position="426"/>
        <end position="444"/>
    </location>
</feature>
<evidence type="ECO:0000256" key="2">
    <source>
        <dbReference type="ARBA" id="ARBA00022692"/>
    </source>
</evidence>
<reference evidence="7 8" key="1">
    <citation type="submission" date="2014-09" db="EMBL/GenBank/DDBJ databases">
        <title>Genome sequence of Sinomonas sp. MUSC 117.</title>
        <authorList>
            <person name="Lee L.-H."/>
        </authorList>
    </citation>
    <scope>NUCLEOTIDE SEQUENCE [LARGE SCALE GENOMIC DNA]</scope>
    <source>
        <strain evidence="7 8">MUSC 117</strain>
    </source>
</reference>
<dbReference type="InterPro" id="IPR036259">
    <property type="entry name" value="MFS_trans_sf"/>
</dbReference>
<dbReference type="SUPFAM" id="SSF103473">
    <property type="entry name" value="MFS general substrate transporter"/>
    <property type="match status" value="1"/>
</dbReference>
<evidence type="ECO:0000256" key="4">
    <source>
        <dbReference type="ARBA" id="ARBA00023136"/>
    </source>
</evidence>
<dbReference type="PROSITE" id="PS50850">
    <property type="entry name" value="MFS"/>
    <property type="match status" value="1"/>
</dbReference>
<evidence type="ECO:0000256" key="5">
    <source>
        <dbReference type="SAM" id="Phobius"/>
    </source>
</evidence>
<feature type="transmembrane region" description="Helical" evidence="5">
    <location>
        <begin position="357"/>
        <end position="384"/>
    </location>
</feature>
<dbReference type="Pfam" id="PF07690">
    <property type="entry name" value="MFS_1"/>
    <property type="match status" value="1"/>
</dbReference>
<dbReference type="InterPro" id="IPR020846">
    <property type="entry name" value="MFS_dom"/>
</dbReference>
<feature type="transmembrane region" description="Helical" evidence="5">
    <location>
        <begin position="293"/>
        <end position="315"/>
    </location>
</feature>
<dbReference type="GO" id="GO:0022857">
    <property type="term" value="F:transmembrane transporter activity"/>
    <property type="evidence" value="ECO:0007669"/>
    <property type="project" value="InterPro"/>
</dbReference>
<evidence type="ECO:0000259" key="6">
    <source>
        <dbReference type="PROSITE" id="PS50850"/>
    </source>
</evidence>
<dbReference type="Gene3D" id="1.20.1720.10">
    <property type="entry name" value="Multidrug resistance protein D"/>
    <property type="match status" value="1"/>
</dbReference>
<keyword evidence="8" id="KW-1185">Reference proteome</keyword>
<dbReference type="Gene3D" id="1.20.1250.20">
    <property type="entry name" value="MFS general substrate transporter like domains"/>
    <property type="match status" value="1"/>
</dbReference>
<dbReference type="PANTHER" id="PTHR42718">
    <property type="entry name" value="MAJOR FACILITATOR SUPERFAMILY MULTIDRUG TRANSPORTER MFSC"/>
    <property type="match status" value="1"/>
</dbReference>